<evidence type="ECO:0000256" key="1">
    <source>
        <dbReference type="SAM" id="MobiDB-lite"/>
    </source>
</evidence>
<evidence type="ECO:0000256" key="2">
    <source>
        <dbReference type="SAM" id="Phobius"/>
    </source>
</evidence>
<accession>A0ABP4BT05</accession>
<feature type="region of interest" description="Disordered" evidence="1">
    <location>
        <begin position="65"/>
        <end position="87"/>
    </location>
</feature>
<protein>
    <recommendedName>
        <fullName evidence="5">Tat pathway signal sequence domain protein</fullName>
    </recommendedName>
</protein>
<feature type="compositionally biased region" description="Pro residues" evidence="1">
    <location>
        <begin position="75"/>
        <end position="87"/>
    </location>
</feature>
<keyword evidence="2" id="KW-0472">Membrane</keyword>
<dbReference type="EMBL" id="BAAAHK010000017">
    <property type="protein sequence ID" value="GAA0954448.1"/>
    <property type="molecule type" value="Genomic_DNA"/>
</dbReference>
<feature type="transmembrane region" description="Helical" evidence="2">
    <location>
        <begin position="39"/>
        <end position="61"/>
    </location>
</feature>
<organism evidence="3 4">
    <name type="scientific">Kribbella koreensis</name>
    <dbReference type="NCBI Taxonomy" id="57909"/>
    <lineage>
        <taxon>Bacteria</taxon>
        <taxon>Bacillati</taxon>
        <taxon>Actinomycetota</taxon>
        <taxon>Actinomycetes</taxon>
        <taxon>Propionibacteriales</taxon>
        <taxon>Kribbellaceae</taxon>
        <taxon>Kribbella</taxon>
    </lineage>
</organism>
<keyword evidence="2" id="KW-1133">Transmembrane helix</keyword>
<reference evidence="4" key="1">
    <citation type="journal article" date="2019" name="Int. J. Syst. Evol. Microbiol.">
        <title>The Global Catalogue of Microorganisms (GCM) 10K type strain sequencing project: providing services to taxonomists for standard genome sequencing and annotation.</title>
        <authorList>
            <consortium name="The Broad Institute Genomics Platform"/>
            <consortium name="The Broad Institute Genome Sequencing Center for Infectious Disease"/>
            <person name="Wu L."/>
            <person name="Ma J."/>
        </authorList>
    </citation>
    <scope>NUCLEOTIDE SEQUENCE [LARGE SCALE GENOMIC DNA]</scope>
    <source>
        <strain evidence="4">JCM 10977</strain>
    </source>
</reference>
<evidence type="ECO:0000313" key="4">
    <source>
        <dbReference type="Proteomes" id="UP001500542"/>
    </source>
</evidence>
<dbReference type="Proteomes" id="UP001500542">
    <property type="component" value="Unassembled WGS sequence"/>
</dbReference>
<keyword evidence="4" id="KW-1185">Reference proteome</keyword>
<proteinExistence type="predicted"/>
<gene>
    <name evidence="3" type="ORF">GCM10009554_60210</name>
</gene>
<evidence type="ECO:0000313" key="3">
    <source>
        <dbReference type="EMBL" id="GAA0954448.1"/>
    </source>
</evidence>
<name>A0ABP4BT05_9ACTN</name>
<comment type="caution">
    <text evidence="3">The sequence shown here is derived from an EMBL/GenBank/DDBJ whole genome shotgun (WGS) entry which is preliminary data.</text>
</comment>
<evidence type="ECO:0008006" key="5">
    <source>
        <dbReference type="Google" id="ProtNLM"/>
    </source>
</evidence>
<dbReference type="RefSeq" id="WP_343977677.1">
    <property type="nucleotide sequence ID" value="NZ_BAAAHK010000017.1"/>
</dbReference>
<keyword evidence="2" id="KW-0812">Transmembrane</keyword>
<sequence length="200" mass="22140">MPDPEIDLLTEYVDERTPEESRPFEYVERALHRRRRGRIVLAVAATIGVIGGVATVAAVNWQRADESPTVTTTTTPPPAFLDVGPPPPQFKQGTTLLTLDRELEVTRAYPDPATPDRLIVETTRGDTETCVPHVVLRVLAQDAKTVRIAAYQYSVLPQSDEGMQCFRPEGKPFKGILDLHWELATRQVIAGSTGNRVVLN</sequence>